<organism evidence="6 7">
    <name type="scientific">Mauremys mutica</name>
    <name type="common">yellowpond turtle</name>
    <dbReference type="NCBI Taxonomy" id="74926"/>
    <lineage>
        <taxon>Eukaryota</taxon>
        <taxon>Metazoa</taxon>
        <taxon>Chordata</taxon>
        <taxon>Craniata</taxon>
        <taxon>Vertebrata</taxon>
        <taxon>Euteleostomi</taxon>
        <taxon>Archelosauria</taxon>
        <taxon>Testudinata</taxon>
        <taxon>Testudines</taxon>
        <taxon>Cryptodira</taxon>
        <taxon>Durocryptodira</taxon>
        <taxon>Testudinoidea</taxon>
        <taxon>Geoemydidae</taxon>
        <taxon>Geoemydinae</taxon>
        <taxon>Mauremys</taxon>
    </lineage>
</organism>
<feature type="region of interest" description="Disordered" evidence="4">
    <location>
        <begin position="456"/>
        <end position="481"/>
    </location>
</feature>
<gene>
    <name evidence="6" type="ORF">KIL84_007865</name>
</gene>
<keyword evidence="3" id="KW-0539">Nucleus</keyword>
<dbReference type="PANTHER" id="PTHR15410">
    <property type="entry name" value="HIRA-INTERACTING PROTEIN 3"/>
    <property type="match status" value="1"/>
</dbReference>
<evidence type="ECO:0000313" key="7">
    <source>
        <dbReference type="Proteomes" id="UP000827986"/>
    </source>
</evidence>
<feature type="compositionally biased region" description="Basic and acidic residues" evidence="4">
    <location>
        <begin position="281"/>
        <end position="298"/>
    </location>
</feature>
<feature type="compositionally biased region" description="Acidic residues" evidence="4">
    <location>
        <begin position="227"/>
        <end position="237"/>
    </location>
</feature>
<name>A0A9D3X3S3_9SAUR</name>
<dbReference type="SMART" id="SM01082">
    <property type="entry name" value="CHZ"/>
    <property type="match status" value="1"/>
</dbReference>
<reference evidence="6" key="1">
    <citation type="submission" date="2021-09" db="EMBL/GenBank/DDBJ databases">
        <title>The genome of Mauremys mutica provides insights into the evolution of semi-aquatic lifestyle.</title>
        <authorList>
            <person name="Gong S."/>
            <person name="Gao Y."/>
        </authorList>
    </citation>
    <scope>NUCLEOTIDE SEQUENCE</scope>
    <source>
        <strain evidence="6">MM-2020</strain>
        <tissue evidence="6">Muscle</tissue>
    </source>
</reference>
<protein>
    <recommendedName>
        <fullName evidence="5">Histone chaperone domain-containing protein</fullName>
    </recommendedName>
</protein>
<dbReference type="EMBL" id="JAHDVG010000483">
    <property type="protein sequence ID" value="KAH1172247.1"/>
    <property type="molecule type" value="Genomic_DNA"/>
</dbReference>
<dbReference type="InterPro" id="IPR037647">
    <property type="entry name" value="HIRIP3"/>
</dbReference>
<evidence type="ECO:0000256" key="2">
    <source>
        <dbReference type="ARBA" id="ARBA00023186"/>
    </source>
</evidence>
<feature type="domain" description="Histone chaperone" evidence="5">
    <location>
        <begin position="422"/>
        <end position="458"/>
    </location>
</feature>
<feature type="compositionally biased region" description="Low complexity" evidence="4">
    <location>
        <begin position="326"/>
        <end position="341"/>
    </location>
</feature>
<evidence type="ECO:0000259" key="5">
    <source>
        <dbReference type="SMART" id="SM01082"/>
    </source>
</evidence>
<feature type="compositionally biased region" description="Basic and acidic residues" evidence="4">
    <location>
        <begin position="126"/>
        <end position="141"/>
    </location>
</feature>
<proteinExistence type="predicted"/>
<feature type="compositionally biased region" description="Acidic residues" evidence="4">
    <location>
        <begin position="271"/>
        <end position="280"/>
    </location>
</feature>
<dbReference type="Proteomes" id="UP000827986">
    <property type="component" value="Unassembled WGS sequence"/>
</dbReference>
<accession>A0A9D3X3S3</accession>
<feature type="compositionally biased region" description="Basic and acidic residues" evidence="4">
    <location>
        <begin position="178"/>
        <end position="216"/>
    </location>
</feature>
<feature type="region of interest" description="Disordered" evidence="4">
    <location>
        <begin position="1"/>
        <end position="361"/>
    </location>
</feature>
<evidence type="ECO:0000313" key="6">
    <source>
        <dbReference type="EMBL" id="KAH1172247.1"/>
    </source>
</evidence>
<comment type="subcellular location">
    <subcellularLocation>
        <location evidence="1">Nucleus</location>
    </subcellularLocation>
</comment>
<feature type="compositionally biased region" description="Acidic residues" evidence="4">
    <location>
        <begin position="80"/>
        <end position="90"/>
    </location>
</feature>
<dbReference type="InterPro" id="IPR019098">
    <property type="entry name" value="Histone_chaperone_domain_CHZ"/>
</dbReference>
<dbReference type="GO" id="GO:0005634">
    <property type="term" value="C:nucleus"/>
    <property type="evidence" value="ECO:0007669"/>
    <property type="project" value="UniProtKB-SubCell"/>
</dbReference>
<keyword evidence="2" id="KW-0143">Chaperone</keyword>
<keyword evidence="7" id="KW-1185">Reference proteome</keyword>
<comment type="caution">
    <text evidence="6">The sequence shown here is derived from an EMBL/GenBank/DDBJ whole genome shotgun (WGS) entry which is preliminary data.</text>
</comment>
<evidence type="ECO:0000256" key="4">
    <source>
        <dbReference type="SAM" id="MobiDB-lite"/>
    </source>
</evidence>
<dbReference type="PANTHER" id="PTHR15410:SF2">
    <property type="entry name" value="HIRA-INTERACTING PROTEIN 3"/>
    <property type="match status" value="1"/>
</dbReference>
<evidence type="ECO:0000256" key="3">
    <source>
        <dbReference type="ARBA" id="ARBA00023242"/>
    </source>
</evidence>
<evidence type="ECO:0000256" key="1">
    <source>
        <dbReference type="ARBA" id="ARBA00004123"/>
    </source>
</evidence>
<sequence>MLLKPGLRSDPTAAPSRQAAPRTRPERSSDWIRVLPSVNPLFPIWFPEASSDGEDSGIDSRKPKLAPAEDAGKSRPTGSCEDEGDSGAEDTPDRGGTSRESNSEWAARKEGRKQPPWRGTEGAEAQEQRAREAERRGDCGEQKGGVTAQTEEESGSDSPVQGEECTRQKQTGPRKSKWRSDREEGGDSEEKGRMKARGSDAEVDEKGQGRKGAGKEGRRKAGRWSDSEEESGSESEEGASRKPGMKKVERRSDSEAEEVGSRKRRTKAQSEEESGSEEEEGASRKETGKKGGRKAERGSEEEEEEEGGGKAQARQRGSSETDEDSSSSSSAQDENSSPNPGSRRKKGKAPGSGGAGPAEEHPAVRRLKRYILACGVRRNYKKLLAGCRSVKQRVRVLRRELEAIGLQGNPSLERCRALRLRREEAAEVAALDVENIIASDGRPRRCNIWSLYSTPPAAPPARRPVDWSSLRGVVSSDGESD</sequence>
<dbReference type="AlphaFoldDB" id="A0A9D3X3S3"/>